<feature type="non-terminal residue" evidence="1">
    <location>
        <position position="100"/>
    </location>
</feature>
<protein>
    <submittedName>
        <fullName evidence="1">Uncharacterized protein</fullName>
    </submittedName>
</protein>
<sequence length="100" mass="10977">EEYDLLDAVQERLASYPLTAPVLGNNHAQFRGRDSPVGVCKVLDGDMLAQFLELTSMQQRAVLAAQPVLASDAANSHTLQRSLPLDQVLRLLEQVHNALN</sequence>
<dbReference type="InterPro" id="IPR050358">
    <property type="entry name" value="RSE1/DDB1/CFT1"/>
</dbReference>
<dbReference type="Gene3D" id="1.10.150.910">
    <property type="match status" value="1"/>
</dbReference>
<dbReference type="PANTHER" id="PTHR10644">
    <property type="entry name" value="DNA REPAIR/RNA PROCESSING CPSF FAMILY"/>
    <property type="match status" value="1"/>
</dbReference>
<dbReference type="EMBL" id="JAHRHJ020000001">
    <property type="protein sequence ID" value="KAH9329512.1"/>
    <property type="molecule type" value="Genomic_DNA"/>
</dbReference>
<reference evidence="1 2" key="1">
    <citation type="journal article" date="2021" name="Nat. Plants">
        <title>The Taxus genome provides insights into paclitaxel biosynthesis.</title>
        <authorList>
            <person name="Xiong X."/>
            <person name="Gou J."/>
            <person name="Liao Q."/>
            <person name="Li Y."/>
            <person name="Zhou Q."/>
            <person name="Bi G."/>
            <person name="Li C."/>
            <person name="Du R."/>
            <person name="Wang X."/>
            <person name="Sun T."/>
            <person name="Guo L."/>
            <person name="Liang H."/>
            <person name="Lu P."/>
            <person name="Wu Y."/>
            <person name="Zhang Z."/>
            <person name="Ro D.K."/>
            <person name="Shang Y."/>
            <person name="Huang S."/>
            <person name="Yan J."/>
        </authorList>
    </citation>
    <scope>NUCLEOTIDE SEQUENCE [LARGE SCALE GENOMIC DNA]</scope>
    <source>
        <strain evidence="1">Ta-2019</strain>
    </source>
</reference>
<proteinExistence type="predicted"/>
<dbReference type="AlphaFoldDB" id="A0AA38LQ58"/>
<keyword evidence="2" id="KW-1185">Reference proteome</keyword>
<comment type="caution">
    <text evidence="1">The sequence shown here is derived from an EMBL/GenBank/DDBJ whole genome shotgun (WGS) entry which is preliminary data.</text>
</comment>
<evidence type="ECO:0000313" key="1">
    <source>
        <dbReference type="EMBL" id="KAH9329512.1"/>
    </source>
</evidence>
<accession>A0AA38LQ58</accession>
<dbReference type="Proteomes" id="UP000824469">
    <property type="component" value="Unassembled WGS sequence"/>
</dbReference>
<organism evidence="1 2">
    <name type="scientific">Taxus chinensis</name>
    <name type="common">Chinese yew</name>
    <name type="synonym">Taxus wallichiana var. chinensis</name>
    <dbReference type="NCBI Taxonomy" id="29808"/>
    <lineage>
        <taxon>Eukaryota</taxon>
        <taxon>Viridiplantae</taxon>
        <taxon>Streptophyta</taxon>
        <taxon>Embryophyta</taxon>
        <taxon>Tracheophyta</taxon>
        <taxon>Spermatophyta</taxon>
        <taxon>Pinopsida</taxon>
        <taxon>Pinidae</taxon>
        <taxon>Conifers II</taxon>
        <taxon>Cupressales</taxon>
        <taxon>Taxaceae</taxon>
        <taxon>Taxus</taxon>
    </lineage>
</organism>
<evidence type="ECO:0000313" key="2">
    <source>
        <dbReference type="Proteomes" id="UP000824469"/>
    </source>
</evidence>
<gene>
    <name evidence="1" type="ORF">KI387_001620</name>
</gene>
<name>A0AA38LQ58_TAXCH</name>